<name>A0A921KEU9_SPOPS</name>
<reference evidence="2" key="2">
    <citation type="submission" date="2021-09" db="EMBL/GenBank/DDBJ databases">
        <authorList>
            <person name="Gilroy R."/>
        </authorList>
    </citation>
    <scope>NUCLEOTIDE SEQUENCE</scope>
    <source>
        <strain evidence="2">CHK171-7178</strain>
    </source>
</reference>
<dbReference type="GO" id="GO:0016747">
    <property type="term" value="F:acyltransferase activity, transferring groups other than amino-acyl groups"/>
    <property type="evidence" value="ECO:0007669"/>
    <property type="project" value="InterPro"/>
</dbReference>
<reference evidence="2" key="1">
    <citation type="journal article" date="2021" name="PeerJ">
        <title>Extensive microbial diversity within the chicken gut microbiome revealed by metagenomics and culture.</title>
        <authorList>
            <person name="Gilroy R."/>
            <person name="Ravi A."/>
            <person name="Getino M."/>
            <person name="Pursley I."/>
            <person name="Horton D.L."/>
            <person name="Alikhan N.F."/>
            <person name="Baker D."/>
            <person name="Gharbi K."/>
            <person name="Hall N."/>
            <person name="Watson M."/>
            <person name="Adriaenssens E.M."/>
            <person name="Foster-Nyarko E."/>
            <person name="Jarju S."/>
            <person name="Secka A."/>
            <person name="Antonio M."/>
            <person name="Oren A."/>
            <person name="Chaudhuri R.R."/>
            <person name="La Ragione R."/>
            <person name="Hildebrand F."/>
            <person name="Pallen M.J."/>
        </authorList>
    </citation>
    <scope>NUCLEOTIDE SEQUENCE</scope>
    <source>
        <strain evidence="2">CHK171-7178</strain>
    </source>
</reference>
<dbReference type="PROSITE" id="PS51186">
    <property type="entry name" value="GNAT"/>
    <property type="match status" value="1"/>
</dbReference>
<protein>
    <submittedName>
        <fullName evidence="2">GNAT family N-acetyltransferase</fullName>
    </submittedName>
</protein>
<dbReference type="SUPFAM" id="SSF55729">
    <property type="entry name" value="Acyl-CoA N-acyltransferases (Nat)"/>
    <property type="match status" value="1"/>
</dbReference>
<dbReference type="EMBL" id="DYWT01000311">
    <property type="protein sequence ID" value="HJF34210.1"/>
    <property type="molecule type" value="Genomic_DNA"/>
</dbReference>
<evidence type="ECO:0000313" key="2">
    <source>
        <dbReference type="EMBL" id="HJF34210.1"/>
    </source>
</evidence>
<evidence type="ECO:0000259" key="1">
    <source>
        <dbReference type="PROSITE" id="PS51186"/>
    </source>
</evidence>
<organism evidence="2 3">
    <name type="scientific">Sporosarcina psychrophila</name>
    <name type="common">Bacillus psychrophilus</name>
    <dbReference type="NCBI Taxonomy" id="1476"/>
    <lineage>
        <taxon>Bacteria</taxon>
        <taxon>Bacillati</taxon>
        <taxon>Bacillota</taxon>
        <taxon>Bacilli</taxon>
        <taxon>Bacillales</taxon>
        <taxon>Caryophanaceae</taxon>
        <taxon>Sporosarcina</taxon>
    </lineage>
</organism>
<dbReference type="Proteomes" id="UP000698173">
    <property type="component" value="Unassembled WGS sequence"/>
</dbReference>
<dbReference type="InterPro" id="IPR000182">
    <property type="entry name" value="GNAT_dom"/>
</dbReference>
<proteinExistence type="predicted"/>
<accession>A0A921KEU9</accession>
<dbReference type="Gene3D" id="3.40.630.30">
    <property type="match status" value="1"/>
</dbReference>
<comment type="caution">
    <text evidence="2">The sequence shown here is derived from an EMBL/GenBank/DDBJ whole genome shotgun (WGS) entry which is preliminary data.</text>
</comment>
<dbReference type="CDD" id="cd04301">
    <property type="entry name" value="NAT_SF"/>
    <property type="match status" value="1"/>
</dbReference>
<dbReference type="InterPro" id="IPR016181">
    <property type="entry name" value="Acyl_CoA_acyltransferase"/>
</dbReference>
<gene>
    <name evidence="2" type="ORF">K8V56_20805</name>
</gene>
<feature type="domain" description="N-acetyltransferase" evidence="1">
    <location>
        <begin position="133"/>
        <end position="268"/>
    </location>
</feature>
<evidence type="ECO:0000313" key="3">
    <source>
        <dbReference type="Proteomes" id="UP000698173"/>
    </source>
</evidence>
<sequence>MEFVLTKELAKTVEQSEIDALHSRLTAIQGISGNPMGVEIKSFGNATAFSVKSIPGPSFNTVKGLKEGDEKSLEDIIGFYNSREIPVRFELTPAHASADLLTYLSKKGFYQMDFHASLYASLSLGLNPIDPKISIRKLERSEFDIFAEVYVAGFQMPLFLKSGIAQNNEILYDNENWTFYLASIENEPAGIGVLFSKDGIGTLAAAATVPHFRNRGIQRALIIERLKEAKLLNGKLVVGQAKFGSVSQNNMERAGLKMAYTKAIWIQQ</sequence>
<dbReference type="AlphaFoldDB" id="A0A921KEU9"/>